<dbReference type="AlphaFoldDB" id="A0A430M052"/>
<evidence type="ECO:0000256" key="1">
    <source>
        <dbReference type="ARBA" id="ARBA00005964"/>
    </source>
</evidence>
<dbReference type="PROSITE" id="PS00122">
    <property type="entry name" value="CARBOXYLESTERASE_B_1"/>
    <property type="match status" value="1"/>
</dbReference>
<sequence>MQPTVYTLSWLLAFWTLHIASGTLFRTESQAPRITLRNGTVIGTRDFAFRQDFFLGIPYAQPPINDLRFQKPRPLDKAWDTIRPATEYGPFCRGVPLSLPGFTQQSFDFRHSEDCLTLNIVRPAWYPTDLKLPVLFWIHGGGLQDGGSGDPRYNMSFVVEQSVKMGSPIIGVSINYRLSGWGFLGGRAVNASGNTNLGLHDQRLALRWVRENIHLFGGDPTKVTIQGESSGALSVGYHLLAYDGQNDGLFRAAIAQSGGVVSPNGPLTLEEQDVIYNQVLNATRCLGSEDTLGCLRAAPADLLDGAFQALSFNPVIDGTLVPGIQSQALRDGKFARVPILIGTNKNEGTALASVASRSADNLADFLALVKSFDTVKGFQASTSQELAEAYALSLPLKEVETLLGTVQATPNSTFGSLYGQSSLYLGDFLFNAGRRFSAQIWSQLGVPAYSYRFDVVPNGISPHVLGATHFQEVAFVFRNLAGEGYDINPFASESVEVARQLQELSLQMTGMWINFVNALTPNHHRGLGLNATWPKYKTEDPHNMVFKLPSPALEPDSYSEKGMSRIIQAWDEIRWPESFLELAFHPSAIMYGYEPDGARTEGSWKQLIDYSKKFGGSSTIKTRTDVVAITPETAVVKLEMENSPDGSTYTDFRTLMKFDGE</sequence>
<reference evidence="5 6" key="1">
    <citation type="submission" date="2017-06" db="EMBL/GenBank/DDBJ databases">
        <title>Comparative genomic analysis of Ambrosia Fusariam Clade fungi.</title>
        <authorList>
            <person name="Stajich J.E."/>
            <person name="Carrillo J."/>
            <person name="Kijimoto T."/>
            <person name="Eskalen A."/>
            <person name="O'Donnell K."/>
            <person name="Kasson M."/>
        </authorList>
    </citation>
    <scope>NUCLEOTIDE SEQUENCE [LARGE SCALE GENOMIC DNA]</scope>
    <source>
        <strain evidence="5 6">UCR1854</strain>
    </source>
</reference>
<dbReference type="PANTHER" id="PTHR43918">
    <property type="entry name" value="ACETYLCHOLINESTERASE"/>
    <property type="match status" value="1"/>
</dbReference>
<evidence type="ECO:0000313" key="5">
    <source>
        <dbReference type="EMBL" id="RTE81378.1"/>
    </source>
</evidence>
<gene>
    <name evidence="5" type="ORF">BHE90_004081</name>
</gene>
<comment type="caution">
    <text evidence="5">The sequence shown here is derived from an EMBL/GenBank/DDBJ whole genome shotgun (WGS) entry which is preliminary data.</text>
</comment>
<keyword evidence="3" id="KW-0732">Signal</keyword>
<dbReference type="SUPFAM" id="SSF54427">
    <property type="entry name" value="NTF2-like"/>
    <property type="match status" value="1"/>
</dbReference>
<dbReference type="InterPro" id="IPR019819">
    <property type="entry name" value="Carboxylesterase_B_CS"/>
</dbReference>
<comment type="similarity">
    <text evidence="1 3">Belongs to the type-B carboxylesterase/lipase family.</text>
</comment>
<proteinExistence type="inferred from homology"/>
<accession>A0A430M052</accession>
<dbReference type="PROSITE" id="PS00941">
    <property type="entry name" value="CARBOXYLESTERASE_B_2"/>
    <property type="match status" value="1"/>
</dbReference>
<dbReference type="PANTHER" id="PTHR43918:SF4">
    <property type="entry name" value="CARBOXYLIC ESTER HYDROLASE"/>
    <property type="match status" value="1"/>
</dbReference>
<dbReference type="Pfam" id="PF00135">
    <property type="entry name" value="COesterase"/>
    <property type="match status" value="1"/>
</dbReference>
<feature type="chain" id="PRO_5018822652" description="Carboxylic ester hydrolase" evidence="3">
    <location>
        <begin position="23"/>
        <end position="661"/>
    </location>
</feature>
<feature type="domain" description="Carboxylesterase type B" evidence="4">
    <location>
        <begin position="31"/>
        <end position="545"/>
    </location>
</feature>
<dbReference type="InterPro" id="IPR050654">
    <property type="entry name" value="AChE-related_enzymes"/>
</dbReference>
<dbReference type="InterPro" id="IPR032710">
    <property type="entry name" value="NTF2-like_dom_sf"/>
</dbReference>
<evidence type="ECO:0000259" key="4">
    <source>
        <dbReference type="Pfam" id="PF00135"/>
    </source>
</evidence>
<organism evidence="5 6">
    <name type="scientific">Fusarium euwallaceae</name>
    <dbReference type="NCBI Taxonomy" id="1147111"/>
    <lineage>
        <taxon>Eukaryota</taxon>
        <taxon>Fungi</taxon>
        <taxon>Dikarya</taxon>
        <taxon>Ascomycota</taxon>
        <taxon>Pezizomycotina</taxon>
        <taxon>Sordariomycetes</taxon>
        <taxon>Hypocreomycetidae</taxon>
        <taxon>Hypocreales</taxon>
        <taxon>Nectriaceae</taxon>
        <taxon>Fusarium</taxon>
        <taxon>Fusarium solani species complex</taxon>
    </lineage>
</organism>
<dbReference type="Proteomes" id="UP000287124">
    <property type="component" value="Unassembled WGS sequence"/>
</dbReference>
<evidence type="ECO:0000256" key="2">
    <source>
        <dbReference type="ARBA" id="ARBA00022801"/>
    </source>
</evidence>
<dbReference type="Gene3D" id="3.40.50.1820">
    <property type="entry name" value="alpha/beta hydrolase"/>
    <property type="match status" value="1"/>
</dbReference>
<dbReference type="GO" id="GO:0052689">
    <property type="term" value="F:carboxylic ester hydrolase activity"/>
    <property type="evidence" value="ECO:0007669"/>
    <property type="project" value="TreeGrafter"/>
</dbReference>
<dbReference type="InterPro" id="IPR002018">
    <property type="entry name" value="CarbesteraseB"/>
</dbReference>
<keyword evidence="6" id="KW-1185">Reference proteome</keyword>
<dbReference type="Pfam" id="PF12893">
    <property type="entry name" value="Lumazine_bd_2"/>
    <property type="match status" value="1"/>
</dbReference>
<dbReference type="InterPro" id="IPR029058">
    <property type="entry name" value="AB_hydrolase_fold"/>
</dbReference>
<evidence type="ECO:0000256" key="3">
    <source>
        <dbReference type="RuleBase" id="RU361235"/>
    </source>
</evidence>
<feature type="signal peptide" evidence="3">
    <location>
        <begin position="1"/>
        <end position="22"/>
    </location>
</feature>
<dbReference type="InterPro" id="IPR019826">
    <property type="entry name" value="Carboxylesterase_B_AS"/>
</dbReference>
<dbReference type="InterPro" id="IPR039437">
    <property type="entry name" value="FrzH/put_lumazine-bd"/>
</dbReference>
<keyword evidence="2 3" id="KW-0378">Hydrolase</keyword>
<dbReference type="EMBL" id="MIKF01000041">
    <property type="protein sequence ID" value="RTE81378.1"/>
    <property type="molecule type" value="Genomic_DNA"/>
</dbReference>
<dbReference type="Gene3D" id="3.10.450.50">
    <property type="match status" value="1"/>
</dbReference>
<protein>
    <recommendedName>
        <fullName evidence="3">Carboxylic ester hydrolase</fullName>
        <ecNumber evidence="3">3.1.1.-</ecNumber>
    </recommendedName>
</protein>
<dbReference type="EC" id="3.1.1.-" evidence="3"/>
<name>A0A430M052_9HYPO</name>
<dbReference type="SUPFAM" id="SSF53474">
    <property type="entry name" value="alpha/beta-Hydrolases"/>
    <property type="match status" value="1"/>
</dbReference>
<evidence type="ECO:0000313" key="6">
    <source>
        <dbReference type="Proteomes" id="UP000287124"/>
    </source>
</evidence>